<reference evidence="2" key="1">
    <citation type="submission" date="2018-05" db="EMBL/GenBank/DDBJ databases">
        <authorList>
            <person name="Lanie J.A."/>
            <person name="Ng W.-L."/>
            <person name="Kazmierczak K.M."/>
            <person name="Andrzejewski T.M."/>
            <person name="Davidsen T.M."/>
            <person name="Wayne K.J."/>
            <person name="Tettelin H."/>
            <person name="Glass J.I."/>
            <person name="Rusch D."/>
            <person name="Podicherti R."/>
            <person name="Tsui H.-C.T."/>
            <person name="Winkler M.E."/>
        </authorList>
    </citation>
    <scope>NUCLEOTIDE SEQUENCE</scope>
</reference>
<sequence>MELGIDTSTAYASVSLSDAGAVVKYQTWLSKRNHSVELLPAISELVENVGITLEDLEVIFVASGPGSFSSVRVGVTTAKGIASGLHVPIVGIPTADIERHPYLELGGEVSVFLPAGRGRVYRIDYQENNFNEGQEVELVYFHKDEIVINEGQIVCGESVGELINNGSIDRSLNVMEVAPPTRSMSSMASIGWRRFKKGSVDDVAALEPIYVQSSQIDSAERARQKN</sequence>
<dbReference type="InterPro" id="IPR043129">
    <property type="entry name" value="ATPase_NBD"/>
</dbReference>
<accession>A0A381VH58</accession>
<dbReference type="GO" id="GO:0005829">
    <property type="term" value="C:cytosol"/>
    <property type="evidence" value="ECO:0007669"/>
    <property type="project" value="TreeGrafter"/>
</dbReference>
<dbReference type="PANTHER" id="PTHR11735:SF11">
    <property type="entry name" value="TRNA THREONYLCARBAMOYLADENOSINE BIOSYNTHESIS PROTEIN TSAB"/>
    <property type="match status" value="1"/>
</dbReference>
<feature type="domain" description="Gcp-like" evidence="1">
    <location>
        <begin position="30"/>
        <end position="126"/>
    </location>
</feature>
<protein>
    <recommendedName>
        <fullName evidence="1">Gcp-like domain-containing protein</fullName>
    </recommendedName>
</protein>
<dbReference type="InterPro" id="IPR000905">
    <property type="entry name" value="Gcp-like_dom"/>
</dbReference>
<evidence type="ECO:0000259" key="1">
    <source>
        <dbReference type="Pfam" id="PF00814"/>
    </source>
</evidence>
<dbReference type="EMBL" id="UINC01008797">
    <property type="protein sequence ID" value="SVA39544.1"/>
    <property type="molecule type" value="Genomic_DNA"/>
</dbReference>
<dbReference type="InterPro" id="IPR022496">
    <property type="entry name" value="T6A_TsaB"/>
</dbReference>
<name>A0A381VH58_9ZZZZ</name>
<dbReference type="PANTHER" id="PTHR11735">
    <property type="entry name" value="TRNA N6-ADENOSINE THREONYLCARBAMOYLTRANSFERASE"/>
    <property type="match status" value="1"/>
</dbReference>
<organism evidence="2">
    <name type="scientific">marine metagenome</name>
    <dbReference type="NCBI Taxonomy" id="408172"/>
    <lineage>
        <taxon>unclassified sequences</taxon>
        <taxon>metagenomes</taxon>
        <taxon>ecological metagenomes</taxon>
    </lineage>
</organism>
<proteinExistence type="predicted"/>
<evidence type="ECO:0000313" key="2">
    <source>
        <dbReference type="EMBL" id="SVA39544.1"/>
    </source>
</evidence>
<dbReference type="AlphaFoldDB" id="A0A381VH58"/>
<dbReference type="NCBIfam" id="TIGR03725">
    <property type="entry name" value="T6A_YeaZ"/>
    <property type="match status" value="1"/>
</dbReference>
<gene>
    <name evidence="2" type="ORF">METZ01_LOCUS92398</name>
</gene>
<dbReference type="Gene3D" id="3.30.420.40">
    <property type="match status" value="2"/>
</dbReference>
<dbReference type="Pfam" id="PF00814">
    <property type="entry name" value="TsaD"/>
    <property type="match status" value="1"/>
</dbReference>
<dbReference type="SUPFAM" id="SSF53067">
    <property type="entry name" value="Actin-like ATPase domain"/>
    <property type="match status" value="1"/>
</dbReference>
<dbReference type="GO" id="GO:0002949">
    <property type="term" value="P:tRNA threonylcarbamoyladenosine modification"/>
    <property type="evidence" value="ECO:0007669"/>
    <property type="project" value="InterPro"/>
</dbReference>